<dbReference type="Proteomes" id="UP000006727">
    <property type="component" value="Chromosome 10"/>
</dbReference>
<dbReference type="FunFam" id="3.40.50.2000:FF:000056">
    <property type="entry name" value="Glycosyltransferase"/>
    <property type="match status" value="1"/>
</dbReference>
<comment type="similarity">
    <text evidence="1 3">Belongs to the UDP-glycosyltransferase family.</text>
</comment>
<dbReference type="AlphaFoldDB" id="A0A7I3ZYD5"/>
<dbReference type="InterPro" id="IPR002213">
    <property type="entry name" value="UDP_glucos_trans"/>
</dbReference>
<dbReference type="PANTHER" id="PTHR48045:SF31">
    <property type="entry name" value="UDP-GLYCOSYLTRANSFERASE 76B1-LIKE"/>
    <property type="match status" value="1"/>
</dbReference>
<proteinExistence type="inferred from homology"/>
<sequence>MYHLRYVGRVVTGRCQRIPHSAFSLVHHAGECAVVHDHVAPKRPPDIWKSMVDPTSSINDYLHRNARRFCEAAMILVNTVEDLEAGLLDLMRTELIGKPNVKLEKLLPIGPLIRSYGGEICSDNSVSHNQEDTSCAEIFRWLDTQEDSSVLYVSFGTLVTVNESQAHELAHGLEQSGTPFLWVYRPPEVCQVLPMDASVQDSLLDGLPTGFMERIEGRGRLITQWAPQQLILSHRSVGGFMSHCGWNSTLEALWAGKPIVAWPCAIDQELTARYLVDDIKLAVEVHKNDDGLVESAEVARAISLLMDENTGSGIRSWFVKMQQLAHKAIGEGGSSKTNLKTLVDRLKSHLKTLP</sequence>
<dbReference type="EnsemblPlants" id="Pp3c10_10730V3.2">
    <property type="protein sequence ID" value="Pp3c10_10730V3.2"/>
    <property type="gene ID" value="Pp3c10_10730"/>
</dbReference>
<dbReference type="PANTHER" id="PTHR48045">
    <property type="entry name" value="UDP-GLYCOSYLTRANSFERASE 72B1"/>
    <property type="match status" value="1"/>
</dbReference>
<dbReference type="PROSITE" id="PS00375">
    <property type="entry name" value="UDPGT"/>
    <property type="match status" value="1"/>
</dbReference>
<reference evidence="4 5" key="2">
    <citation type="journal article" date="2018" name="Plant J.">
        <title>The Physcomitrella patens chromosome-scale assembly reveals moss genome structure and evolution.</title>
        <authorList>
            <person name="Lang D."/>
            <person name="Ullrich K.K."/>
            <person name="Murat F."/>
            <person name="Fuchs J."/>
            <person name="Jenkins J."/>
            <person name="Haas F.B."/>
            <person name="Piednoel M."/>
            <person name="Gundlach H."/>
            <person name="Van Bel M."/>
            <person name="Meyberg R."/>
            <person name="Vives C."/>
            <person name="Morata J."/>
            <person name="Symeonidi A."/>
            <person name="Hiss M."/>
            <person name="Muchero W."/>
            <person name="Kamisugi Y."/>
            <person name="Saleh O."/>
            <person name="Blanc G."/>
            <person name="Decker E.L."/>
            <person name="van Gessel N."/>
            <person name="Grimwood J."/>
            <person name="Hayes R.D."/>
            <person name="Graham S.W."/>
            <person name="Gunter L.E."/>
            <person name="McDaniel S.F."/>
            <person name="Hoernstein S.N.W."/>
            <person name="Larsson A."/>
            <person name="Li F.W."/>
            <person name="Perroud P.F."/>
            <person name="Phillips J."/>
            <person name="Ranjan P."/>
            <person name="Rokshar D.S."/>
            <person name="Rothfels C.J."/>
            <person name="Schneider L."/>
            <person name="Shu S."/>
            <person name="Stevenson D.W."/>
            <person name="Thummler F."/>
            <person name="Tillich M."/>
            <person name="Villarreal Aguilar J.C."/>
            <person name="Widiez T."/>
            <person name="Wong G.K."/>
            <person name="Wymore A."/>
            <person name="Zhang Y."/>
            <person name="Zimmer A.D."/>
            <person name="Quatrano R.S."/>
            <person name="Mayer K.F.X."/>
            <person name="Goodstein D."/>
            <person name="Casacuberta J.M."/>
            <person name="Vandepoele K."/>
            <person name="Reski R."/>
            <person name="Cuming A.C."/>
            <person name="Tuskan G.A."/>
            <person name="Maumus F."/>
            <person name="Salse J."/>
            <person name="Schmutz J."/>
            <person name="Rensing S.A."/>
        </authorList>
    </citation>
    <scope>NUCLEOTIDE SEQUENCE [LARGE SCALE GENOMIC DNA]</scope>
    <source>
        <strain evidence="4 5">cv. Gransden 2004</strain>
    </source>
</reference>
<reference evidence="4" key="3">
    <citation type="submission" date="2020-12" db="UniProtKB">
        <authorList>
            <consortium name="EnsemblPlants"/>
        </authorList>
    </citation>
    <scope>IDENTIFICATION</scope>
</reference>
<dbReference type="SUPFAM" id="SSF53756">
    <property type="entry name" value="UDP-Glycosyltransferase/glycogen phosphorylase"/>
    <property type="match status" value="1"/>
</dbReference>
<protein>
    <recommendedName>
        <fullName evidence="6">UDP-glycosyltransferases domain-containing protein</fullName>
    </recommendedName>
</protein>
<evidence type="ECO:0000313" key="4">
    <source>
        <dbReference type="EnsemblPlants" id="Pp3c10_10730V3.2"/>
    </source>
</evidence>
<keyword evidence="5" id="KW-1185">Reference proteome</keyword>
<dbReference type="CDD" id="cd03784">
    <property type="entry name" value="GT1_Gtf-like"/>
    <property type="match status" value="1"/>
</dbReference>
<evidence type="ECO:0008006" key="6">
    <source>
        <dbReference type="Google" id="ProtNLM"/>
    </source>
</evidence>
<dbReference type="Gene3D" id="3.40.50.2000">
    <property type="entry name" value="Glycogen Phosphorylase B"/>
    <property type="match status" value="2"/>
</dbReference>
<dbReference type="EMBL" id="ABEU02000010">
    <property type="status" value="NOT_ANNOTATED_CDS"/>
    <property type="molecule type" value="Genomic_DNA"/>
</dbReference>
<reference evidence="4 5" key="1">
    <citation type="journal article" date="2008" name="Science">
        <title>The Physcomitrella genome reveals evolutionary insights into the conquest of land by plants.</title>
        <authorList>
            <person name="Rensing S."/>
            <person name="Lang D."/>
            <person name="Zimmer A."/>
            <person name="Terry A."/>
            <person name="Salamov A."/>
            <person name="Shapiro H."/>
            <person name="Nishiyama T."/>
            <person name="Perroud P.-F."/>
            <person name="Lindquist E."/>
            <person name="Kamisugi Y."/>
            <person name="Tanahashi T."/>
            <person name="Sakakibara K."/>
            <person name="Fujita T."/>
            <person name="Oishi K."/>
            <person name="Shin-I T."/>
            <person name="Kuroki Y."/>
            <person name="Toyoda A."/>
            <person name="Suzuki Y."/>
            <person name="Hashimoto A."/>
            <person name="Yamaguchi K."/>
            <person name="Sugano A."/>
            <person name="Kohara Y."/>
            <person name="Fujiyama A."/>
            <person name="Anterola A."/>
            <person name="Aoki S."/>
            <person name="Ashton N."/>
            <person name="Barbazuk W.B."/>
            <person name="Barker E."/>
            <person name="Bennetzen J."/>
            <person name="Bezanilla M."/>
            <person name="Blankenship R."/>
            <person name="Cho S.H."/>
            <person name="Dutcher S."/>
            <person name="Estelle M."/>
            <person name="Fawcett J.A."/>
            <person name="Gundlach H."/>
            <person name="Hanada K."/>
            <person name="Heyl A."/>
            <person name="Hicks K.A."/>
            <person name="Hugh J."/>
            <person name="Lohr M."/>
            <person name="Mayer K."/>
            <person name="Melkozernov A."/>
            <person name="Murata T."/>
            <person name="Nelson D."/>
            <person name="Pils B."/>
            <person name="Prigge M."/>
            <person name="Reiss B."/>
            <person name="Renner T."/>
            <person name="Rombauts S."/>
            <person name="Rushton P."/>
            <person name="Sanderfoot A."/>
            <person name="Schween G."/>
            <person name="Shiu S.-H."/>
            <person name="Stueber K."/>
            <person name="Theodoulou F.L."/>
            <person name="Tu H."/>
            <person name="Van de Peer Y."/>
            <person name="Verrier P.J."/>
            <person name="Waters E."/>
            <person name="Wood A."/>
            <person name="Yang L."/>
            <person name="Cove D."/>
            <person name="Cuming A."/>
            <person name="Hasebe M."/>
            <person name="Lucas S."/>
            <person name="Mishler D.B."/>
            <person name="Reski R."/>
            <person name="Grigoriev I."/>
            <person name="Quatrano R.S."/>
            <person name="Boore J.L."/>
        </authorList>
    </citation>
    <scope>NUCLEOTIDE SEQUENCE [LARGE SCALE GENOMIC DNA]</scope>
    <source>
        <strain evidence="4 5">cv. Gransden 2004</strain>
    </source>
</reference>
<evidence type="ECO:0000256" key="1">
    <source>
        <dbReference type="ARBA" id="ARBA00009995"/>
    </source>
</evidence>
<accession>A0A7I3ZYD5</accession>
<evidence type="ECO:0000256" key="3">
    <source>
        <dbReference type="RuleBase" id="RU003718"/>
    </source>
</evidence>
<organism evidence="4 5">
    <name type="scientific">Physcomitrium patens</name>
    <name type="common">Spreading-leaved earth moss</name>
    <name type="synonym">Physcomitrella patens</name>
    <dbReference type="NCBI Taxonomy" id="3218"/>
    <lineage>
        <taxon>Eukaryota</taxon>
        <taxon>Viridiplantae</taxon>
        <taxon>Streptophyta</taxon>
        <taxon>Embryophyta</taxon>
        <taxon>Bryophyta</taxon>
        <taxon>Bryophytina</taxon>
        <taxon>Bryopsida</taxon>
        <taxon>Funariidae</taxon>
        <taxon>Funariales</taxon>
        <taxon>Funariaceae</taxon>
        <taxon>Physcomitrium</taxon>
    </lineage>
</organism>
<dbReference type="Gramene" id="Pp3c10_10730V3.2">
    <property type="protein sequence ID" value="Pp3c10_10730V3.2"/>
    <property type="gene ID" value="Pp3c10_10730"/>
</dbReference>
<dbReference type="InterPro" id="IPR035595">
    <property type="entry name" value="UDP_glycos_trans_CS"/>
</dbReference>
<evidence type="ECO:0000256" key="2">
    <source>
        <dbReference type="ARBA" id="ARBA00022679"/>
    </source>
</evidence>
<dbReference type="GO" id="GO:0008194">
    <property type="term" value="F:UDP-glycosyltransferase activity"/>
    <property type="evidence" value="ECO:0007669"/>
    <property type="project" value="InterPro"/>
</dbReference>
<gene>
    <name evidence="4" type="primary">LOC112287432</name>
</gene>
<keyword evidence="3" id="KW-0328">Glycosyltransferase</keyword>
<name>A0A7I3ZYD5_PHYPA</name>
<keyword evidence="2 3" id="KW-0808">Transferase</keyword>
<dbReference type="Pfam" id="PF00201">
    <property type="entry name" value="UDPGT"/>
    <property type="match status" value="1"/>
</dbReference>
<evidence type="ECO:0000313" key="5">
    <source>
        <dbReference type="Proteomes" id="UP000006727"/>
    </source>
</evidence>